<dbReference type="EMBL" id="BAAACR010000008">
    <property type="protein sequence ID" value="GAA0211585.1"/>
    <property type="molecule type" value="Genomic_DNA"/>
</dbReference>
<gene>
    <name evidence="2" type="ORF">GCM10008919_13610</name>
</gene>
<proteinExistence type="predicted"/>
<evidence type="ECO:0000313" key="3">
    <source>
        <dbReference type="Proteomes" id="UP001500399"/>
    </source>
</evidence>
<dbReference type="Proteomes" id="UP001500399">
    <property type="component" value="Unassembled WGS sequence"/>
</dbReference>
<sequence length="378" mass="43066">MENQKEKAGRLVRERLASTLAERISWREQVRKFLREEQDIYIWGTGQLGQRAVHELRGMGGRLRAFVDNDPDRYGREMDGVPCISPAQLETVRDPLVLIGVGMHSGAVAKQLAAMGVRRTLEMQDFYLNGLFADLLRADPADVAVRVERCFELLADEHSCDVLLAKLEGFFHFVPGFGRQNYYDRVCRGDQYFQDDLIHFTENSVLVDCGAYTGDTMQDFLRRGYPFRKYIAYELSRRNYDVLQENMRNVRGGGTDKLVAYNCGVGERNEQICYDDVISASSVSSVGVPGKVVRMSDHLRDEAVSFIKMDIEGAEMGALKGAAELICRRRPDLAICTYHSISDLYEIPLYIHSLVPEYRLYLRHHTPVFCETVCYAVI</sequence>
<dbReference type="InterPro" id="IPR052514">
    <property type="entry name" value="SAM-dependent_MTase"/>
</dbReference>
<dbReference type="Gene3D" id="3.40.50.150">
    <property type="entry name" value="Vaccinia Virus protein VP39"/>
    <property type="match status" value="1"/>
</dbReference>
<dbReference type="NCBIfam" id="TIGR01444">
    <property type="entry name" value="fkbM_fam"/>
    <property type="match status" value="1"/>
</dbReference>
<dbReference type="InterPro" id="IPR029063">
    <property type="entry name" value="SAM-dependent_MTases_sf"/>
</dbReference>
<feature type="domain" description="Methyltransferase FkbM" evidence="1">
    <location>
        <begin position="208"/>
        <end position="362"/>
    </location>
</feature>
<organism evidence="2 3">
    <name type="scientific">Selenomonas dianae</name>
    <dbReference type="NCBI Taxonomy" id="135079"/>
    <lineage>
        <taxon>Bacteria</taxon>
        <taxon>Bacillati</taxon>
        <taxon>Bacillota</taxon>
        <taxon>Negativicutes</taxon>
        <taxon>Selenomonadales</taxon>
        <taxon>Selenomonadaceae</taxon>
        <taxon>Selenomonas</taxon>
    </lineage>
</organism>
<evidence type="ECO:0000313" key="2">
    <source>
        <dbReference type="EMBL" id="GAA0211585.1"/>
    </source>
</evidence>
<dbReference type="PANTHER" id="PTHR34203">
    <property type="entry name" value="METHYLTRANSFERASE, FKBM FAMILY PROTEIN"/>
    <property type="match status" value="1"/>
</dbReference>
<dbReference type="SUPFAM" id="SSF53335">
    <property type="entry name" value="S-adenosyl-L-methionine-dependent methyltransferases"/>
    <property type="match status" value="1"/>
</dbReference>
<evidence type="ECO:0000259" key="1">
    <source>
        <dbReference type="Pfam" id="PF05050"/>
    </source>
</evidence>
<name>A0ABN0T3Q8_9FIRM</name>
<protein>
    <recommendedName>
        <fullName evidence="1">Methyltransferase FkbM domain-containing protein</fullName>
    </recommendedName>
</protein>
<dbReference type="InterPro" id="IPR006342">
    <property type="entry name" value="FkbM_mtfrase"/>
</dbReference>
<keyword evidence="3" id="KW-1185">Reference proteome</keyword>
<dbReference type="Gene3D" id="3.40.50.720">
    <property type="entry name" value="NAD(P)-binding Rossmann-like Domain"/>
    <property type="match status" value="1"/>
</dbReference>
<dbReference type="PANTHER" id="PTHR34203:SF15">
    <property type="entry name" value="SLL1173 PROTEIN"/>
    <property type="match status" value="1"/>
</dbReference>
<reference evidence="2 3" key="1">
    <citation type="journal article" date="2019" name="Int. J. Syst. Evol. Microbiol.">
        <title>The Global Catalogue of Microorganisms (GCM) 10K type strain sequencing project: providing services to taxonomists for standard genome sequencing and annotation.</title>
        <authorList>
            <consortium name="The Broad Institute Genomics Platform"/>
            <consortium name="The Broad Institute Genome Sequencing Center for Infectious Disease"/>
            <person name="Wu L."/>
            <person name="Ma J."/>
        </authorList>
    </citation>
    <scope>NUCLEOTIDE SEQUENCE [LARGE SCALE GENOMIC DNA]</scope>
    <source>
        <strain evidence="2 3">JCM 8542</strain>
    </source>
</reference>
<dbReference type="Pfam" id="PF05050">
    <property type="entry name" value="Methyltransf_21"/>
    <property type="match status" value="1"/>
</dbReference>
<dbReference type="RefSeq" id="WP_304987039.1">
    <property type="nucleotide sequence ID" value="NZ_BAAACR010000008.1"/>
</dbReference>
<comment type="caution">
    <text evidence="2">The sequence shown here is derived from an EMBL/GenBank/DDBJ whole genome shotgun (WGS) entry which is preliminary data.</text>
</comment>
<accession>A0ABN0T3Q8</accession>